<dbReference type="InterPro" id="IPR014722">
    <property type="entry name" value="Rib_uL2_dom2"/>
</dbReference>
<accession>A0A8J7YSA4</accession>
<reference evidence="9" key="1">
    <citation type="submission" date="2021-05" db="EMBL/GenBank/DDBJ databases">
        <title>Genomic insights into ecological role and evolution of a novel Thermoplasmata order Candidatus Sysuiplasmatales.</title>
        <authorList>
            <person name="Yuan Y."/>
        </authorList>
    </citation>
    <scope>NUCLEOTIDE SEQUENCE</scope>
    <source>
        <strain evidence="9">TUT19-bin139</strain>
        <strain evidence="8">YP2-bin.285</strain>
    </source>
</reference>
<name>A0A8J7YSA4_9ARCH</name>
<keyword evidence="3" id="KW-0687">Ribonucleoprotein</keyword>
<dbReference type="InterPro" id="IPR023672">
    <property type="entry name" value="Ribosomal_uL2_arc_euk"/>
</dbReference>
<dbReference type="Gene3D" id="2.40.50.140">
    <property type="entry name" value="Nucleic acid-binding proteins"/>
    <property type="match status" value="1"/>
</dbReference>
<dbReference type="SUPFAM" id="SSF50249">
    <property type="entry name" value="Nucleic acid-binding proteins"/>
    <property type="match status" value="1"/>
</dbReference>
<dbReference type="SMART" id="SM01383">
    <property type="entry name" value="Ribosomal_L2"/>
    <property type="match status" value="1"/>
</dbReference>
<dbReference type="InterPro" id="IPR014726">
    <property type="entry name" value="Ribosomal_uL2_dom3"/>
</dbReference>
<feature type="domain" description="Large ribosomal subunit protein uL2 RNA-binding" evidence="7">
    <location>
        <begin position="11"/>
        <end position="79"/>
    </location>
</feature>
<evidence type="ECO:0000313" key="10">
    <source>
        <dbReference type="Proteomes" id="UP000750197"/>
    </source>
</evidence>
<evidence type="ECO:0000256" key="4">
    <source>
        <dbReference type="ARBA" id="ARBA00035459"/>
    </source>
</evidence>
<dbReference type="SMART" id="SM01382">
    <property type="entry name" value="Ribosomal_L2_C"/>
    <property type="match status" value="1"/>
</dbReference>
<evidence type="ECO:0000256" key="5">
    <source>
        <dbReference type="SAM" id="MobiDB-lite"/>
    </source>
</evidence>
<dbReference type="SUPFAM" id="SSF50104">
    <property type="entry name" value="Translation proteins SH3-like domain"/>
    <property type="match status" value="1"/>
</dbReference>
<evidence type="ECO:0000256" key="1">
    <source>
        <dbReference type="ARBA" id="ARBA00005636"/>
    </source>
</evidence>
<dbReference type="InterPro" id="IPR012340">
    <property type="entry name" value="NA-bd_OB-fold"/>
</dbReference>
<keyword evidence="2 9" id="KW-0689">Ribosomal protein</keyword>
<evidence type="ECO:0000259" key="7">
    <source>
        <dbReference type="SMART" id="SM01383"/>
    </source>
</evidence>
<organism evidence="9 10">
    <name type="scientific">Candidatus Sysuiplasma superficiale</name>
    <dbReference type="NCBI Taxonomy" id="2823368"/>
    <lineage>
        <taxon>Archaea</taxon>
        <taxon>Methanobacteriati</taxon>
        <taxon>Thermoplasmatota</taxon>
        <taxon>Thermoplasmata</taxon>
        <taxon>Candidatus Sysuiplasmatales</taxon>
        <taxon>Candidatus Sysuiplasmataceae</taxon>
        <taxon>Candidatus Sysuiplasma</taxon>
    </lineage>
</organism>
<dbReference type="GO" id="GO:0002181">
    <property type="term" value="P:cytoplasmic translation"/>
    <property type="evidence" value="ECO:0007669"/>
    <property type="project" value="TreeGrafter"/>
</dbReference>
<dbReference type="GO" id="GO:0003735">
    <property type="term" value="F:structural constituent of ribosome"/>
    <property type="evidence" value="ECO:0007669"/>
    <property type="project" value="InterPro"/>
</dbReference>
<dbReference type="Proteomes" id="UP000716004">
    <property type="component" value="Unassembled WGS sequence"/>
</dbReference>
<evidence type="ECO:0000256" key="3">
    <source>
        <dbReference type="ARBA" id="ARBA00023274"/>
    </source>
</evidence>
<dbReference type="EMBL" id="JAHEAC010000054">
    <property type="protein sequence ID" value="MBX8644326.1"/>
    <property type="molecule type" value="Genomic_DNA"/>
</dbReference>
<dbReference type="InterPro" id="IPR022666">
    <property type="entry name" value="Ribosomal_uL2_RNA-bd_dom"/>
</dbReference>
<dbReference type="GO" id="GO:0022625">
    <property type="term" value="C:cytosolic large ribosomal subunit"/>
    <property type="evidence" value="ECO:0007669"/>
    <property type="project" value="TreeGrafter"/>
</dbReference>
<dbReference type="PIRSF" id="PIRSF002158">
    <property type="entry name" value="Ribosomal_L2"/>
    <property type="match status" value="1"/>
</dbReference>
<dbReference type="InterPro" id="IPR008991">
    <property type="entry name" value="Translation_prot_SH3-like_sf"/>
</dbReference>
<dbReference type="AlphaFoldDB" id="A0A8J7YSA4"/>
<dbReference type="InterPro" id="IPR002171">
    <property type="entry name" value="Ribosomal_uL2"/>
</dbReference>
<dbReference type="Proteomes" id="UP000750197">
    <property type="component" value="Unassembled WGS sequence"/>
</dbReference>
<evidence type="ECO:0000313" key="8">
    <source>
        <dbReference type="EMBL" id="MBX8631914.1"/>
    </source>
</evidence>
<sequence>MGKRLRTQRRGEGSPNYRSPSFRHLAPGRHPALRKGKGTVMDILHAPGRSTPLMLVDFDGREEYMIAAEGSYVDQEIHIGEDAPIERGNVRPIGTIPEGTLIYNIELRPGDRGKLVKAAGTAATVISHGDETTVQLPSGGFKRIHNMCYAAIGVPAGGGRIDRPYAKAGKKFHALSSKAKTHLKVSGVSMNPVNHPFGGGSHPHVGRPSTVPRGARPGQKVGRLSPQRRKKE</sequence>
<feature type="domain" description="Large ribosomal subunit protein uL2 C-terminal" evidence="6">
    <location>
        <begin position="85"/>
        <end position="217"/>
    </location>
</feature>
<dbReference type="PANTHER" id="PTHR13691:SF16">
    <property type="entry name" value="LARGE RIBOSOMAL SUBUNIT PROTEIN UL2"/>
    <property type="match status" value="1"/>
</dbReference>
<dbReference type="PANTHER" id="PTHR13691">
    <property type="entry name" value="RIBOSOMAL PROTEIN L2"/>
    <property type="match status" value="1"/>
</dbReference>
<protein>
    <recommendedName>
        <fullName evidence="4">50S ribosomal protein L2</fullName>
    </recommendedName>
</protein>
<dbReference type="Gene3D" id="4.10.950.10">
    <property type="entry name" value="Ribosomal protein L2, domain 3"/>
    <property type="match status" value="1"/>
</dbReference>
<dbReference type="InterPro" id="IPR022669">
    <property type="entry name" value="Ribosomal_uL2_C"/>
</dbReference>
<comment type="similarity">
    <text evidence="1">Belongs to the universal ribosomal protein uL2 family.</text>
</comment>
<dbReference type="Pfam" id="PF03947">
    <property type="entry name" value="Ribosomal_L2_C"/>
    <property type="match status" value="1"/>
</dbReference>
<comment type="caution">
    <text evidence="9">The sequence shown here is derived from an EMBL/GenBank/DDBJ whole genome shotgun (WGS) entry which is preliminary data.</text>
</comment>
<dbReference type="NCBIfam" id="NF007180">
    <property type="entry name" value="PRK09612.1"/>
    <property type="match status" value="1"/>
</dbReference>
<proteinExistence type="inferred from homology"/>
<feature type="region of interest" description="Disordered" evidence="5">
    <location>
        <begin position="194"/>
        <end position="232"/>
    </location>
</feature>
<feature type="region of interest" description="Disordered" evidence="5">
    <location>
        <begin position="1"/>
        <end position="33"/>
    </location>
</feature>
<evidence type="ECO:0000259" key="6">
    <source>
        <dbReference type="SMART" id="SM01382"/>
    </source>
</evidence>
<dbReference type="EMBL" id="JAGVSJ010000010">
    <property type="protein sequence ID" value="MBX8631914.1"/>
    <property type="molecule type" value="Genomic_DNA"/>
</dbReference>
<dbReference type="Gene3D" id="2.30.30.30">
    <property type="match status" value="1"/>
</dbReference>
<gene>
    <name evidence="8" type="ORF">J9259_05275</name>
    <name evidence="9" type="ORF">KIY12_06370</name>
</gene>
<evidence type="ECO:0000256" key="2">
    <source>
        <dbReference type="ARBA" id="ARBA00022980"/>
    </source>
</evidence>
<evidence type="ECO:0000313" key="9">
    <source>
        <dbReference type="EMBL" id="MBX8644326.1"/>
    </source>
</evidence>
<dbReference type="GO" id="GO:0003723">
    <property type="term" value="F:RNA binding"/>
    <property type="evidence" value="ECO:0007669"/>
    <property type="project" value="InterPro"/>
</dbReference>